<dbReference type="PANTHER" id="PTHR23131:SF0">
    <property type="entry name" value="ENDORIBONUCLEASE LACTB2"/>
    <property type="match status" value="1"/>
</dbReference>
<organism evidence="2 4">
    <name type="scientific">Sulfodiicoccus acidiphilus</name>
    <dbReference type="NCBI Taxonomy" id="1670455"/>
    <lineage>
        <taxon>Archaea</taxon>
        <taxon>Thermoproteota</taxon>
        <taxon>Thermoprotei</taxon>
        <taxon>Sulfolobales</taxon>
        <taxon>Sulfolobaceae</taxon>
        <taxon>Sulfodiicoccus</taxon>
    </lineage>
</organism>
<dbReference type="GeneID" id="38665553"/>
<evidence type="ECO:0000313" key="4">
    <source>
        <dbReference type="Proteomes" id="UP000276741"/>
    </source>
</evidence>
<dbReference type="KEGG" id="sacd:HS1genome_0066"/>
<dbReference type="EMBL" id="AP018553">
    <property type="protein sequence ID" value="BBD71677.1"/>
    <property type="molecule type" value="Genomic_DNA"/>
</dbReference>
<dbReference type="EMBL" id="BMQS01000001">
    <property type="protein sequence ID" value="GGT86669.1"/>
    <property type="molecule type" value="Genomic_DNA"/>
</dbReference>
<dbReference type="PANTHER" id="PTHR23131">
    <property type="entry name" value="ENDORIBONUCLEASE LACTB2"/>
    <property type="match status" value="1"/>
</dbReference>
<feature type="domain" description="Metallo-beta-lactamase" evidence="1">
    <location>
        <begin position="13"/>
        <end position="176"/>
    </location>
</feature>
<accession>A0A348B0H5</accession>
<dbReference type="SMART" id="SM00849">
    <property type="entry name" value="Lactamase_B"/>
    <property type="match status" value="1"/>
</dbReference>
<evidence type="ECO:0000313" key="3">
    <source>
        <dbReference type="EMBL" id="GGT86669.1"/>
    </source>
</evidence>
<dbReference type="OrthoDB" id="197151at2157"/>
<dbReference type="Proteomes" id="UP000276741">
    <property type="component" value="Chromosome"/>
</dbReference>
<reference evidence="4" key="2">
    <citation type="submission" date="2018-04" db="EMBL/GenBank/DDBJ databases">
        <title>Complete genome sequence of Sulfodiicoccus acidiphilus strain HS-1.</title>
        <authorList>
            <person name="Sakai H.D."/>
            <person name="Kurosawa N."/>
        </authorList>
    </citation>
    <scope>NUCLEOTIDE SEQUENCE [LARGE SCALE GENOMIC DNA]</scope>
    <source>
        <strain evidence="4">HS-1</strain>
    </source>
</reference>
<sequence length="265" mass="29128">MKLTRDVEVVPGSPNTLIYQGRIVVDLGGRNAELNLSAEWYLCTHGHADHIAGLKRNGLKYLPSKDMWALSKAGRRSMVYGFSSKDSQLFSYDLPHGDIEAQITDVEVEKVPLPGHTPGHTAYVLGSVAYLGDSVFGQRVLESFVFPFHGDFWQALESLNLAEELVRGTEGAVIAHGPLQTAPTKVLDLIRVNREYMNKLVLKVKDLIASKPQTAEELVVKVMKESEREPSPTAVLLNSVTAKSILVGLGAEPKVTERGIEWALK</sequence>
<dbReference type="AlphaFoldDB" id="A0A348B0H5"/>
<dbReference type="InterPro" id="IPR001279">
    <property type="entry name" value="Metallo-B-lactamas"/>
</dbReference>
<dbReference type="InterPro" id="IPR036866">
    <property type="entry name" value="RibonucZ/Hydroxyglut_hydro"/>
</dbReference>
<dbReference type="InterPro" id="IPR050662">
    <property type="entry name" value="Sec-metab_biosynth-thioest"/>
</dbReference>
<gene>
    <name evidence="3" type="ORF">GCM10007116_00800</name>
    <name evidence="2" type="ORF">HS1genome_0066</name>
</gene>
<evidence type="ECO:0000259" key="1">
    <source>
        <dbReference type="SMART" id="SM00849"/>
    </source>
</evidence>
<reference evidence="2" key="3">
    <citation type="journal article" date="2019" name="BMC Res. Notes">
        <title>Complete genome sequence of the Sulfodiicoccus acidiphilus strain HS-1T, the first crenarchaeon that lacks polB3, isolated from an acidic hot spring in Ohwaku-dani, Hakone, Japan.</title>
        <authorList>
            <person name="Sakai H.D."/>
            <person name="Kurosawa N."/>
        </authorList>
    </citation>
    <scope>NUCLEOTIDE SEQUENCE</scope>
    <source>
        <strain evidence="2">HS-1</strain>
    </source>
</reference>
<dbReference type="Gene3D" id="3.60.15.10">
    <property type="entry name" value="Ribonuclease Z/Hydroxyacylglutathione hydrolase-like"/>
    <property type="match status" value="1"/>
</dbReference>
<dbReference type="Proteomes" id="UP000616143">
    <property type="component" value="Unassembled WGS sequence"/>
</dbReference>
<evidence type="ECO:0000313" key="2">
    <source>
        <dbReference type="EMBL" id="BBD71677.1"/>
    </source>
</evidence>
<reference evidence="3" key="4">
    <citation type="submission" date="2020-09" db="EMBL/GenBank/DDBJ databases">
        <authorList>
            <person name="Sun Q."/>
            <person name="Ohkuma M."/>
        </authorList>
    </citation>
    <scope>NUCLEOTIDE SEQUENCE</scope>
    <source>
        <strain evidence="3">JCM 31740</strain>
    </source>
</reference>
<proteinExistence type="predicted"/>
<dbReference type="RefSeq" id="WP_126449011.1">
    <property type="nucleotide sequence ID" value="NZ_AP018553.1"/>
</dbReference>
<dbReference type="SUPFAM" id="SSF56281">
    <property type="entry name" value="Metallo-hydrolase/oxidoreductase"/>
    <property type="match status" value="1"/>
</dbReference>
<keyword evidence="4" id="KW-1185">Reference proteome</keyword>
<protein>
    <recommendedName>
        <fullName evidence="1">Metallo-beta-lactamase domain-containing protein</fullName>
    </recommendedName>
</protein>
<name>A0A348B0H5_9CREN</name>
<reference evidence="3" key="1">
    <citation type="journal article" date="2014" name="Int. J. Syst. Evol. Microbiol.">
        <title>Complete genome sequence of Corynebacterium casei LMG S-19264T (=DSM 44701T), isolated from a smear-ripened cheese.</title>
        <authorList>
            <consortium name="US DOE Joint Genome Institute (JGI-PGF)"/>
            <person name="Walter F."/>
            <person name="Albersmeier A."/>
            <person name="Kalinowski J."/>
            <person name="Ruckert C."/>
        </authorList>
    </citation>
    <scope>NUCLEOTIDE SEQUENCE</scope>
    <source>
        <strain evidence="3">JCM 31740</strain>
    </source>
</reference>